<keyword evidence="1" id="KW-0732">Signal</keyword>
<dbReference type="RefSeq" id="XP_024725959.1">
    <property type="nucleotide sequence ID" value="XM_024869567.1"/>
</dbReference>
<dbReference type="GeneID" id="36577648"/>
<dbReference type="Proteomes" id="UP000241818">
    <property type="component" value="Unassembled WGS sequence"/>
</dbReference>
<feature type="signal peptide" evidence="1">
    <location>
        <begin position="1"/>
        <end position="18"/>
    </location>
</feature>
<keyword evidence="3" id="KW-1185">Reference proteome</keyword>
<feature type="non-terminal residue" evidence="2">
    <location>
        <position position="128"/>
    </location>
</feature>
<reference evidence="2 3" key="1">
    <citation type="journal article" date="2018" name="New Phytol.">
        <title>Comparative genomics and transcriptomics depict ericoid mycorrhizal fungi as versatile saprotrophs and plant mutualists.</title>
        <authorList>
            <person name="Martino E."/>
            <person name="Morin E."/>
            <person name="Grelet G.A."/>
            <person name="Kuo A."/>
            <person name="Kohler A."/>
            <person name="Daghino S."/>
            <person name="Barry K.W."/>
            <person name="Cichocki N."/>
            <person name="Clum A."/>
            <person name="Dockter R.B."/>
            <person name="Hainaut M."/>
            <person name="Kuo R.C."/>
            <person name="LaButti K."/>
            <person name="Lindahl B.D."/>
            <person name="Lindquist E.A."/>
            <person name="Lipzen A."/>
            <person name="Khouja H.R."/>
            <person name="Magnuson J."/>
            <person name="Murat C."/>
            <person name="Ohm R.A."/>
            <person name="Singer S.W."/>
            <person name="Spatafora J.W."/>
            <person name="Wang M."/>
            <person name="Veneault-Fourrey C."/>
            <person name="Henrissat B."/>
            <person name="Grigoriev I.V."/>
            <person name="Martin F.M."/>
            <person name="Perotto S."/>
        </authorList>
    </citation>
    <scope>NUCLEOTIDE SEQUENCE [LARGE SCALE GENOMIC DNA]</scope>
    <source>
        <strain evidence="2 3">ATCC 22711</strain>
    </source>
</reference>
<feature type="chain" id="PRO_5015479596" description="ML-like domain-containing protein" evidence="1">
    <location>
        <begin position="19"/>
        <end position="128"/>
    </location>
</feature>
<gene>
    <name evidence="2" type="ORF">M430DRAFT_76990</name>
</gene>
<dbReference type="EMBL" id="KZ679006">
    <property type="protein sequence ID" value="PSS28434.1"/>
    <property type="molecule type" value="Genomic_DNA"/>
</dbReference>
<evidence type="ECO:0000313" key="3">
    <source>
        <dbReference type="Proteomes" id="UP000241818"/>
    </source>
</evidence>
<sequence length="128" mass="13050">MRLSTPLSLLLAPLSVSAIITGLTAPPTITPNSNITLTLTTSDYIQAVTDVSCAFGIAPGAGYPDSLGTLIYSAYLGPALSNTLQPIPFTVQVPAGTQTGPALVAVAVTSLYGVDNEPVVNLFNTTVT</sequence>
<dbReference type="InParanoid" id="A0A2T3BGD1"/>
<evidence type="ECO:0000313" key="2">
    <source>
        <dbReference type="EMBL" id="PSS28434.1"/>
    </source>
</evidence>
<dbReference type="OrthoDB" id="3913322at2759"/>
<organism evidence="2 3">
    <name type="scientific">Amorphotheca resinae ATCC 22711</name>
    <dbReference type="NCBI Taxonomy" id="857342"/>
    <lineage>
        <taxon>Eukaryota</taxon>
        <taxon>Fungi</taxon>
        <taxon>Dikarya</taxon>
        <taxon>Ascomycota</taxon>
        <taxon>Pezizomycotina</taxon>
        <taxon>Leotiomycetes</taxon>
        <taxon>Helotiales</taxon>
        <taxon>Amorphothecaceae</taxon>
        <taxon>Amorphotheca</taxon>
    </lineage>
</organism>
<dbReference type="InterPro" id="IPR045469">
    <property type="entry name" value="Nis1"/>
</dbReference>
<evidence type="ECO:0000256" key="1">
    <source>
        <dbReference type="SAM" id="SignalP"/>
    </source>
</evidence>
<protein>
    <recommendedName>
        <fullName evidence="4">ML-like domain-containing protein</fullName>
    </recommendedName>
</protein>
<accession>A0A2T3BGD1</accession>
<dbReference type="AlphaFoldDB" id="A0A2T3BGD1"/>
<proteinExistence type="predicted"/>
<name>A0A2T3BGD1_AMORE</name>
<dbReference type="Pfam" id="PF19271">
    <property type="entry name" value="Nis1"/>
    <property type="match status" value="1"/>
</dbReference>
<evidence type="ECO:0008006" key="4">
    <source>
        <dbReference type="Google" id="ProtNLM"/>
    </source>
</evidence>